<evidence type="ECO:0000256" key="1">
    <source>
        <dbReference type="ARBA" id="ARBA00023125"/>
    </source>
</evidence>
<organism evidence="4 5">
    <name type="scientific">Pararhodobacter zhoushanensis</name>
    <dbReference type="NCBI Taxonomy" id="2479545"/>
    <lineage>
        <taxon>Bacteria</taxon>
        <taxon>Pseudomonadati</taxon>
        <taxon>Pseudomonadota</taxon>
        <taxon>Alphaproteobacteria</taxon>
        <taxon>Rhodobacterales</taxon>
        <taxon>Paracoccaceae</taxon>
        <taxon>Pararhodobacter</taxon>
    </lineage>
</organism>
<reference evidence="4 5" key="1">
    <citation type="submission" date="2022-10" db="EMBL/GenBank/DDBJ databases">
        <title>Pararhodobacter sp. nov., isolated from marine algae.</title>
        <authorList>
            <person name="Choi B.J."/>
            <person name="Kim J.M."/>
            <person name="Lee J.K."/>
            <person name="Choi D.G."/>
            <person name="Jeon C.O."/>
        </authorList>
    </citation>
    <scope>NUCLEOTIDE SEQUENCE [LARGE SCALE GENOMIC DNA]</scope>
    <source>
        <strain evidence="4 5">ZQ420</strain>
    </source>
</reference>
<dbReference type="Pfam" id="PF08362">
    <property type="entry name" value="TetR_C_3"/>
    <property type="match status" value="1"/>
</dbReference>
<protein>
    <submittedName>
        <fullName evidence="4">TetR/AcrR family transcriptional regulator</fullName>
    </submittedName>
</protein>
<dbReference type="RefSeq" id="WP_127107563.1">
    <property type="nucleotide sequence ID" value="NZ_JAPDFL010000001.1"/>
</dbReference>
<evidence type="ECO:0000256" key="2">
    <source>
        <dbReference type="PROSITE-ProRule" id="PRU00335"/>
    </source>
</evidence>
<keyword evidence="1 2" id="KW-0238">DNA-binding</keyword>
<accession>A0ABT3H1D0</accession>
<dbReference type="EMBL" id="JAPDFL010000001">
    <property type="protein sequence ID" value="MCW1933602.1"/>
    <property type="molecule type" value="Genomic_DNA"/>
</dbReference>
<evidence type="ECO:0000313" key="4">
    <source>
        <dbReference type="EMBL" id="MCW1933602.1"/>
    </source>
</evidence>
<proteinExistence type="predicted"/>
<keyword evidence="5" id="KW-1185">Reference proteome</keyword>
<dbReference type="InterPro" id="IPR001647">
    <property type="entry name" value="HTH_TetR"/>
</dbReference>
<evidence type="ECO:0000259" key="3">
    <source>
        <dbReference type="PROSITE" id="PS50977"/>
    </source>
</evidence>
<dbReference type="Gene3D" id="1.10.357.10">
    <property type="entry name" value="Tetracycline Repressor, domain 2"/>
    <property type="match status" value="1"/>
</dbReference>
<dbReference type="Gene3D" id="1.10.10.60">
    <property type="entry name" value="Homeodomain-like"/>
    <property type="match status" value="1"/>
</dbReference>
<name>A0ABT3H1D0_9RHOB</name>
<feature type="domain" description="HTH tetR-type" evidence="3">
    <location>
        <begin position="18"/>
        <end position="78"/>
    </location>
</feature>
<dbReference type="Proteomes" id="UP001208938">
    <property type="component" value="Unassembled WGS sequence"/>
</dbReference>
<dbReference type="InterPro" id="IPR013573">
    <property type="entry name" value="Tscrpt_reg_YcdC_C"/>
</dbReference>
<dbReference type="InterPro" id="IPR036271">
    <property type="entry name" value="Tet_transcr_reg_TetR-rel_C_sf"/>
</dbReference>
<dbReference type="PROSITE" id="PS50977">
    <property type="entry name" value="HTH_TETR_2"/>
    <property type="match status" value="1"/>
</dbReference>
<dbReference type="PRINTS" id="PR00455">
    <property type="entry name" value="HTHTETR"/>
</dbReference>
<dbReference type="Pfam" id="PF00440">
    <property type="entry name" value="TetR_N"/>
    <property type="match status" value="1"/>
</dbReference>
<dbReference type="InterPro" id="IPR050109">
    <property type="entry name" value="HTH-type_TetR-like_transc_reg"/>
</dbReference>
<feature type="DNA-binding region" description="H-T-H motif" evidence="2">
    <location>
        <begin position="41"/>
        <end position="60"/>
    </location>
</feature>
<dbReference type="SUPFAM" id="SSF48498">
    <property type="entry name" value="Tetracyclin repressor-like, C-terminal domain"/>
    <property type="match status" value="1"/>
</dbReference>
<dbReference type="SUPFAM" id="SSF46689">
    <property type="entry name" value="Homeodomain-like"/>
    <property type="match status" value="1"/>
</dbReference>
<sequence>MAQTEGAEKSGTRAEMREETERAILDAAEGIFAEAGFGGATMQAIADSCGLPKANLHYYFSSKEKLYRRVVERIFTVWLEAADSFDTDATPEVALRRYIERKMQLSRDYRYGSKVWANEVLHGAPIIQDYLETTLRSWTETRVAVIRRWIAQGAIRPVEPRWLLYMIWATTQHYADFAHQIETLNHGPLEADQWDDATETVCSIILRGIGIDPGAPA</sequence>
<evidence type="ECO:0000313" key="5">
    <source>
        <dbReference type="Proteomes" id="UP001208938"/>
    </source>
</evidence>
<dbReference type="PANTHER" id="PTHR30055">
    <property type="entry name" value="HTH-TYPE TRANSCRIPTIONAL REGULATOR RUTR"/>
    <property type="match status" value="1"/>
</dbReference>
<dbReference type="InterPro" id="IPR009057">
    <property type="entry name" value="Homeodomain-like_sf"/>
</dbReference>
<comment type="caution">
    <text evidence="4">The sequence shown here is derived from an EMBL/GenBank/DDBJ whole genome shotgun (WGS) entry which is preliminary data.</text>
</comment>
<dbReference type="PANTHER" id="PTHR30055:SF196">
    <property type="entry name" value="HTH-TYPE TRANSCRIPTIONAL REGULATOR RUTR"/>
    <property type="match status" value="1"/>
</dbReference>
<gene>
    <name evidence="4" type="ORF">OKW52_15390</name>
</gene>